<evidence type="ECO:0000256" key="8">
    <source>
        <dbReference type="ARBA" id="ARBA00023136"/>
    </source>
</evidence>
<name>A0ABR3Q005_9TREE</name>
<evidence type="ECO:0000256" key="11">
    <source>
        <dbReference type="ARBA" id="ARBA00023288"/>
    </source>
</evidence>
<evidence type="ECO:0000313" key="15">
    <source>
        <dbReference type="EMBL" id="KAL1408064.1"/>
    </source>
</evidence>
<evidence type="ECO:0000256" key="5">
    <source>
        <dbReference type="ARBA" id="ARBA00022723"/>
    </source>
</evidence>
<keyword evidence="6 13" id="KW-0732">Signal</keyword>
<evidence type="ECO:0000256" key="10">
    <source>
        <dbReference type="ARBA" id="ARBA00023277"/>
    </source>
</evidence>
<evidence type="ECO:0000259" key="14">
    <source>
        <dbReference type="PROSITE" id="PS51677"/>
    </source>
</evidence>
<organism evidence="15 16">
    <name type="scientific">Vanrija albida</name>
    <dbReference type="NCBI Taxonomy" id="181172"/>
    <lineage>
        <taxon>Eukaryota</taxon>
        <taxon>Fungi</taxon>
        <taxon>Dikarya</taxon>
        <taxon>Basidiomycota</taxon>
        <taxon>Agaricomycotina</taxon>
        <taxon>Tremellomycetes</taxon>
        <taxon>Trichosporonales</taxon>
        <taxon>Trichosporonaceae</taxon>
        <taxon>Vanrija</taxon>
    </lineage>
</organism>
<evidence type="ECO:0000256" key="7">
    <source>
        <dbReference type="ARBA" id="ARBA00022801"/>
    </source>
</evidence>
<protein>
    <recommendedName>
        <fullName evidence="14">NodB homology domain-containing protein</fullName>
    </recommendedName>
</protein>
<keyword evidence="12" id="KW-0961">Cell wall biogenesis/degradation</keyword>
<dbReference type="Proteomes" id="UP001565368">
    <property type="component" value="Unassembled WGS sequence"/>
</dbReference>
<gene>
    <name evidence="15" type="ORF">Q8F55_004861</name>
</gene>
<evidence type="ECO:0000256" key="2">
    <source>
        <dbReference type="ARBA" id="ARBA00004609"/>
    </source>
</evidence>
<keyword evidence="16" id="KW-1185">Reference proteome</keyword>
<keyword evidence="10" id="KW-0119">Carbohydrate metabolism</keyword>
<feature type="chain" id="PRO_5045791439" description="NodB homology domain-containing protein" evidence="13">
    <location>
        <begin position="19"/>
        <end position="250"/>
    </location>
</feature>
<dbReference type="CDD" id="cd10951">
    <property type="entry name" value="CE4_ClCDA_like"/>
    <property type="match status" value="1"/>
</dbReference>
<dbReference type="PANTHER" id="PTHR46471">
    <property type="entry name" value="CHITIN DEACETYLASE"/>
    <property type="match status" value="1"/>
</dbReference>
<evidence type="ECO:0000313" key="16">
    <source>
        <dbReference type="Proteomes" id="UP001565368"/>
    </source>
</evidence>
<keyword evidence="11" id="KW-0449">Lipoprotein</keyword>
<evidence type="ECO:0000256" key="1">
    <source>
        <dbReference type="ARBA" id="ARBA00001941"/>
    </source>
</evidence>
<evidence type="ECO:0000256" key="4">
    <source>
        <dbReference type="ARBA" id="ARBA00022622"/>
    </source>
</evidence>
<keyword evidence="8" id="KW-0472">Membrane</keyword>
<keyword evidence="4" id="KW-0336">GPI-anchor</keyword>
<keyword evidence="9" id="KW-0325">Glycoprotein</keyword>
<comment type="subcellular location">
    <subcellularLocation>
        <location evidence="2">Cell membrane</location>
        <topology evidence="2">Lipid-anchor</topology>
        <topology evidence="2">GPI-anchor</topology>
    </subcellularLocation>
</comment>
<dbReference type="EMBL" id="JBBXJM010000004">
    <property type="protein sequence ID" value="KAL1408064.1"/>
    <property type="molecule type" value="Genomic_DNA"/>
</dbReference>
<dbReference type="PANTHER" id="PTHR46471:SF2">
    <property type="entry name" value="CHITIN DEACETYLASE-RELATED"/>
    <property type="match status" value="1"/>
</dbReference>
<dbReference type="InterPro" id="IPR011330">
    <property type="entry name" value="Glyco_hydro/deAcase_b/a-brl"/>
</dbReference>
<feature type="signal peptide" evidence="13">
    <location>
        <begin position="1"/>
        <end position="18"/>
    </location>
</feature>
<accession>A0ABR3Q005</accession>
<dbReference type="Pfam" id="PF01522">
    <property type="entry name" value="Polysacc_deac_1"/>
    <property type="match status" value="1"/>
</dbReference>
<dbReference type="GeneID" id="95985904"/>
<evidence type="ECO:0000256" key="13">
    <source>
        <dbReference type="SAM" id="SignalP"/>
    </source>
</evidence>
<dbReference type="PROSITE" id="PS51677">
    <property type="entry name" value="NODB"/>
    <property type="match status" value="1"/>
</dbReference>
<comment type="caution">
    <text evidence="15">The sequence shown here is derived from an EMBL/GenBank/DDBJ whole genome shotgun (WGS) entry which is preliminary data.</text>
</comment>
<evidence type="ECO:0000256" key="6">
    <source>
        <dbReference type="ARBA" id="ARBA00022729"/>
    </source>
</evidence>
<proteinExistence type="predicted"/>
<evidence type="ECO:0000256" key="3">
    <source>
        <dbReference type="ARBA" id="ARBA00022475"/>
    </source>
</evidence>
<dbReference type="Gene3D" id="3.20.20.370">
    <property type="entry name" value="Glycoside hydrolase/deacetylase"/>
    <property type="match status" value="1"/>
</dbReference>
<evidence type="ECO:0000256" key="9">
    <source>
        <dbReference type="ARBA" id="ARBA00023180"/>
    </source>
</evidence>
<feature type="domain" description="NodB homology" evidence="14">
    <location>
        <begin position="41"/>
        <end position="250"/>
    </location>
</feature>
<dbReference type="RefSeq" id="XP_069208008.1">
    <property type="nucleotide sequence ID" value="XM_069353366.1"/>
</dbReference>
<keyword evidence="7" id="KW-0378">Hydrolase</keyword>
<keyword evidence="3" id="KW-1003">Cell membrane</keyword>
<evidence type="ECO:0000256" key="12">
    <source>
        <dbReference type="ARBA" id="ARBA00023316"/>
    </source>
</evidence>
<reference evidence="15 16" key="1">
    <citation type="submission" date="2023-08" db="EMBL/GenBank/DDBJ databases">
        <title>Annotated Genome Sequence of Vanrija albida AlHP1.</title>
        <authorList>
            <person name="Herzog R."/>
        </authorList>
    </citation>
    <scope>NUCLEOTIDE SEQUENCE [LARGE SCALE GENOMIC DNA]</scope>
    <source>
        <strain evidence="15 16">AlHP1</strain>
    </source>
</reference>
<sequence length="250" mass="27818">MLLKPLAAFAALAALVAAHPQPADKRQNPAVQVIENCSVQGQVALTFDDGPFQYELDIARQLNGGKATFFLNGNNYDCIYNHVETLRTLYRDGHTLASHTWSHPDLTKLDYNGINQQLEQLETAFIRILGVKPLYFRPPFGAYNNLVLQVLRDRGYKKLFLWSEDTGDANGDSPQHSKDVISGMRYPSPHLVLQHSTIPTTSSQVVPFSVPKLTCQGYSLRSVDTCLGSNGEWPYQYIGPPGNPDGSWHC</sequence>
<comment type="cofactor">
    <cofactor evidence="1">
        <name>Co(2+)</name>
        <dbReference type="ChEBI" id="CHEBI:48828"/>
    </cofactor>
</comment>
<keyword evidence="5" id="KW-0479">Metal-binding</keyword>
<dbReference type="InterPro" id="IPR002509">
    <property type="entry name" value="NODB_dom"/>
</dbReference>
<dbReference type="SUPFAM" id="SSF88713">
    <property type="entry name" value="Glycoside hydrolase/deacetylase"/>
    <property type="match status" value="1"/>
</dbReference>